<keyword evidence="5 6" id="KW-0472">Membrane</keyword>
<comment type="caution">
    <text evidence="8">The sequence shown here is derived from an EMBL/GenBank/DDBJ whole genome shotgun (WGS) entry which is preliminary data.</text>
</comment>
<organism evidence="8 9">
    <name type="scientific">Durusdinium trenchii</name>
    <dbReference type="NCBI Taxonomy" id="1381693"/>
    <lineage>
        <taxon>Eukaryota</taxon>
        <taxon>Sar</taxon>
        <taxon>Alveolata</taxon>
        <taxon>Dinophyceae</taxon>
        <taxon>Suessiales</taxon>
        <taxon>Symbiodiniaceae</taxon>
        <taxon>Durusdinium</taxon>
    </lineage>
</organism>
<evidence type="ECO:0000256" key="4">
    <source>
        <dbReference type="ARBA" id="ARBA00022989"/>
    </source>
</evidence>
<reference evidence="8 9" key="1">
    <citation type="submission" date="2024-02" db="EMBL/GenBank/DDBJ databases">
        <authorList>
            <person name="Chen Y."/>
            <person name="Shah S."/>
            <person name="Dougan E. K."/>
            <person name="Thang M."/>
            <person name="Chan C."/>
        </authorList>
    </citation>
    <scope>NUCLEOTIDE SEQUENCE [LARGE SCALE GENOMIC DNA]</scope>
</reference>
<feature type="transmembrane region" description="Helical" evidence="6">
    <location>
        <begin position="275"/>
        <end position="294"/>
    </location>
</feature>
<keyword evidence="9" id="KW-1185">Reference proteome</keyword>
<evidence type="ECO:0000259" key="7">
    <source>
        <dbReference type="PROSITE" id="PS50850"/>
    </source>
</evidence>
<feature type="transmembrane region" description="Helical" evidence="6">
    <location>
        <begin position="334"/>
        <end position="357"/>
    </location>
</feature>
<dbReference type="PROSITE" id="PS50850">
    <property type="entry name" value="MFS"/>
    <property type="match status" value="1"/>
</dbReference>
<dbReference type="Gene3D" id="1.20.1250.20">
    <property type="entry name" value="MFS general substrate transporter like domains"/>
    <property type="match status" value="1"/>
</dbReference>
<proteinExistence type="predicted"/>
<dbReference type="InterPro" id="IPR011701">
    <property type="entry name" value="MFS"/>
</dbReference>
<dbReference type="PANTHER" id="PTHR23504:SF15">
    <property type="entry name" value="MAJOR FACILITATOR SUPERFAMILY (MFS) PROFILE DOMAIN-CONTAINING PROTEIN"/>
    <property type="match status" value="1"/>
</dbReference>
<dbReference type="PANTHER" id="PTHR23504">
    <property type="entry name" value="MAJOR FACILITATOR SUPERFAMILY DOMAIN-CONTAINING PROTEIN 10"/>
    <property type="match status" value="1"/>
</dbReference>
<sequence length="395" mass="43134">MRSEEAGKSSKVYFLHLLCFTMSGPLLPVLRKHFHLAAAKTGLLTSAFPFGMLFALMLFPGLSDRYGRKPILMICFSGLTCGFLLQAKALLSNWSFETFLKLRAFSGAFAGCAAVLKAFLADVYTGRALLPEAMAFRASEAYIVGPSLGGLLICFADAKAIPLAGAVLSILAILLLLAVPERRGQAQRPRPSPSADEATARREKRRRGAGRLLSVVILVHGLYALGQSVFEAFFGVWCAESFGFSPARVGQVLTSLALLVFLTHTFLYSRLVSRLGIMNVGVLGLLCMSSSFIAMSHHRLILTLLLYAFGVPAFTPSVPILLARFSPERFRGRIIAMDAWVMSVARILSPALLGLMYEHGPLRAFRFSSFTLFVAAGLMASQRHYVKRQKNRDAA</sequence>
<evidence type="ECO:0000256" key="2">
    <source>
        <dbReference type="ARBA" id="ARBA00022448"/>
    </source>
</evidence>
<evidence type="ECO:0000256" key="3">
    <source>
        <dbReference type="ARBA" id="ARBA00022692"/>
    </source>
</evidence>
<dbReference type="SUPFAM" id="SSF103473">
    <property type="entry name" value="MFS general substrate transporter"/>
    <property type="match status" value="1"/>
</dbReference>
<evidence type="ECO:0000256" key="5">
    <source>
        <dbReference type="ARBA" id="ARBA00023136"/>
    </source>
</evidence>
<protein>
    <submittedName>
        <fullName evidence="8">Multidrug resistance protein 2 (Multidrug-efflux transporter 2)</fullName>
    </submittedName>
</protein>
<dbReference type="Proteomes" id="UP001642464">
    <property type="component" value="Unassembled WGS sequence"/>
</dbReference>
<feature type="transmembrane region" description="Helical" evidence="6">
    <location>
        <begin position="363"/>
        <end position="380"/>
    </location>
</feature>
<dbReference type="Pfam" id="PF07690">
    <property type="entry name" value="MFS_1"/>
    <property type="match status" value="2"/>
</dbReference>
<evidence type="ECO:0000313" key="9">
    <source>
        <dbReference type="Proteomes" id="UP001642464"/>
    </source>
</evidence>
<dbReference type="InterPro" id="IPR020846">
    <property type="entry name" value="MFS_dom"/>
</dbReference>
<gene>
    <name evidence="8" type="ORF">SCF082_LOCUS41911</name>
</gene>
<dbReference type="InterPro" id="IPR036259">
    <property type="entry name" value="MFS_trans_sf"/>
</dbReference>
<accession>A0ABP0QNK3</accession>
<dbReference type="EMBL" id="CAXAMM010039762">
    <property type="protein sequence ID" value="CAK9088731.1"/>
    <property type="molecule type" value="Genomic_DNA"/>
</dbReference>
<evidence type="ECO:0000256" key="6">
    <source>
        <dbReference type="SAM" id="Phobius"/>
    </source>
</evidence>
<feature type="transmembrane region" description="Helical" evidence="6">
    <location>
        <begin position="300"/>
        <end position="322"/>
    </location>
</feature>
<evidence type="ECO:0000256" key="1">
    <source>
        <dbReference type="ARBA" id="ARBA00004141"/>
    </source>
</evidence>
<feature type="transmembrane region" description="Helical" evidence="6">
    <location>
        <begin position="102"/>
        <end position="120"/>
    </location>
</feature>
<feature type="transmembrane region" description="Helical" evidence="6">
    <location>
        <begin position="71"/>
        <end position="90"/>
    </location>
</feature>
<feature type="transmembrane region" description="Helical" evidence="6">
    <location>
        <begin position="36"/>
        <end position="59"/>
    </location>
</feature>
<comment type="subcellular location">
    <subcellularLocation>
        <location evidence="1">Membrane</location>
        <topology evidence="1">Multi-pass membrane protein</topology>
    </subcellularLocation>
</comment>
<evidence type="ECO:0000313" key="8">
    <source>
        <dbReference type="EMBL" id="CAK9088731.1"/>
    </source>
</evidence>
<feature type="transmembrane region" description="Helical" evidence="6">
    <location>
        <begin position="12"/>
        <end position="30"/>
    </location>
</feature>
<feature type="transmembrane region" description="Helical" evidence="6">
    <location>
        <begin position="141"/>
        <end position="158"/>
    </location>
</feature>
<keyword evidence="4 6" id="KW-1133">Transmembrane helix</keyword>
<feature type="domain" description="Major facilitator superfamily (MFS) profile" evidence="7">
    <location>
        <begin position="1"/>
        <end position="392"/>
    </location>
</feature>
<name>A0ABP0QNK3_9DINO</name>
<keyword evidence="2" id="KW-0813">Transport</keyword>
<feature type="transmembrane region" description="Helical" evidence="6">
    <location>
        <begin position="164"/>
        <end position="180"/>
    </location>
</feature>
<feature type="transmembrane region" description="Helical" evidence="6">
    <location>
        <begin position="212"/>
        <end position="237"/>
    </location>
</feature>
<feature type="transmembrane region" description="Helical" evidence="6">
    <location>
        <begin position="249"/>
        <end position="268"/>
    </location>
</feature>
<keyword evidence="3 6" id="KW-0812">Transmembrane</keyword>